<dbReference type="Proteomes" id="UP001375240">
    <property type="component" value="Unassembled WGS sequence"/>
</dbReference>
<gene>
    <name evidence="2" type="ORF">TWF696_000032</name>
</gene>
<reference evidence="2 3" key="1">
    <citation type="submission" date="2019-10" db="EMBL/GenBank/DDBJ databases">
        <authorList>
            <person name="Palmer J.M."/>
        </authorList>
    </citation>
    <scope>NUCLEOTIDE SEQUENCE [LARGE SCALE GENOMIC DNA]</scope>
    <source>
        <strain evidence="2 3">TWF696</strain>
    </source>
</reference>
<name>A0AAV9VDQ7_9PEZI</name>
<keyword evidence="3" id="KW-1185">Reference proteome</keyword>
<feature type="region of interest" description="Disordered" evidence="1">
    <location>
        <begin position="19"/>
        <end position="83"/>
    </location>
</feature>
<sequence>MSEGELTAEEKQMLREQLEALGDHRVTNLPLGNRNPGGRRGPPPPPPQPQNRFQGPGDARLDLGPRPTGPAAGHAPVSRERANPVEDRWASLFDDSLVISRNDGLGAGDLHR</sequence>
<dbReference type="EMBL" id="JAVHNQ010000001">
    <property type="protein sequence ID" value="KAK6358852.1"/>
    <property type="molecule type" value="Genomic_DNA"/>
</dbReference>
<accession>A0AAV9VDQ7</accession>
<proteinExistence type="predicted"/>
<evidence type="ECO:0000313" key="2">
    <source>
        <dbReference type="EMBL" id="KAK6358852.1"/>
    </source>
</evidence>
<evidence type="ECO:0000256" key="1">
    <source>
        <dbReference type="SAM" id="MobiDB-lite"/>
    </source>
</evidence>
<organism evidence="2 3">
    <name type="scientific">Orbilia brochopaga</name>
    <dbReference type="NCBI Taxonomy" id="3140254"/>
    <lineage>
        <taxon>Eukaryota</taxon>
        <taxon>Fungi</taxon>
        <taxon>Dikarya</taxon>
        <taxon>Ascomycota</taxon>
        <taxon>Pezizomycotina</taxon>
        <taxon>Orbiliomycetes</taxon>
        <taxon>Orbiliales</taxon>
        <taxon>Orbiliaceae</taxon>
        <taxon>Orbilia</taxon>
    </lineage>
</organism>
<protein>
    <submittedName>
        <fullName evidence="2">Uncharacterized protein</fullName>
    </submittedName>
</protein>
<comment type="caution">
    <text evidence="2">The sequence shown here is derived from an EMBL/GenBank/DDBJ whole genome shotgun (WGS) entry which is preliminary data.</text>
</comment>
<evidence type="ECO:0000313" key="3">
    <source>
        <dbReference type="Proteomes" id="UP001375240"/>
    </source>
</evidence>
<dbReference type="AlphaFoldDB" id="A0AAV9VDQ7"/>